<dbReference type="Gene3D" id="1.20.120.1940">
    <property type="entry name" value="YfdX protein domain"/>
    <property type="match status" value="1"/>
</dbReference>
<dbReference type="Proteomes" id="UP000233458">
    <property type="component" value="Chromosome"/>
</dbReference>
<evidence type="ECO:0000313" key="2">
    <source>
        <dbReference type="EMBL" id="AUG51857.1"/>
    </source>
</evidence>
<gene>
    <name evidence="3" type="ORF">COO20_00750</name>
    <name evidence="2" type="ORF">CSC3H3_03345</name>
</gene>
<evidence type="ECO:0000256" key="1">
    <source>
        <dbReference type="SAM" id="SignalP"/>
    </source>
</evidence>
<organism evidence="3 5">
    <name type="scientific">Thalassospira marina</name>
    <dbReference type="NCBI Taxonomy" id="2048283"/>
    <lineage>
        <taxon>Bacteria</taxon>
        <taxon>Pseudomonadati</taxon>
        <taxon>Pseudomonadota</taxon>
        <taxon>Alphaproteobacteria</taxon>
        <taxon>Rhodospirillales</taxon>
        <taxon>Thalassospiraceae</taxon>
        <taxon>Thalassospira</taxon>
    </lineage>
</organism>
<evidence type="ECO:0000313" key="3">
    <source>
        <dbReference type="EMBL" id="PKR55785.1"/>
    </source>
</evidence>
<dbReference type="Proteomes" id="UP000233597">
    <property type="component" value="Unassembled WGS sequence"/>
</dbReference>
<evidence type="ECO:0000313" key="4">
    <source>
        <dbReference type="Proteomes" id="UP000233458"/>
    </source>
</evidence>
<feature type="signal peptide" evidence="1">
    <location>
        <begin position="1"/>
        <end position="29"/>
    </location>
</feature>
<reference evidence="2 4" key="2">
    <citation type="submission" date="2017-10" db="EMBL/GenBank/DDBJ databases">
        <title>Biodiversity and function of Thalassospira species in the particle-attached aromatic-hydrocarbon-degrading consortia from the surface seawater of the China South Sea.</title>
        <authorList>
            <person name="Dong C."/>
            <person name="Liu R."/>
            <person name="Shao Z."/>
        </authorList>
    </citation>
    <scope>NUCLEOTIDE SEQUENCE [LARGE SCALE GENOMIC DNA]</scope>
    <source>
        <strain evidence="2 4">CSC3H3</strain>
    </source>
</reference>
<feature type="chain" id="PRO_5014691025" evidence="1">
    <location>
        <begin position="30"/>
        <end position="247"/>
    </location>
</feature>
<dbReference type="EMBL" id="NWTK01000001">
    <property type="protein sequence ID" value="PKR55785.1"/>
    <property type="molecule type" value="Genomic_DNA"/>
</dbReference>
<name>A0A2N3KYY9_9PROT</name>
<dbReference type="AlphaFoldDB" id="A0A2N3KYY9"/>
<protein>
    <submittedName>
        <fullName evidence="3">Uncharacterized protein</fullName>
    </submittedName>
</protein>
<dbReference type="EMBL" id="CP024199">
    <property type="protein sequence ID" value="AUG51857.1"/>
    <property type="molecule type" value="Genomic_DNA"/>
</dbReference>
<keyword evidence="1" id="KW-0732">Signal</keyword>
<keyword evidence="4" id="KW-1185">Reference proteome</keyword>
<evidence type="ECO:0000313" key="5">
    <source>
        <dbReference type="Proteomes" id="UP000233597"/>
    </source>
</evidence>
<dbReference type="KEGG" id="thac:CSC3H3_03345"/>
<proteinExistence type="predicted"/>
<sequence>MKNLSRNIAIVTLAFGVSALAMAPNIASAAENGTYPAIVPNNTSGPHGARKEYDIWLAQHPESPTNQATVSEYNDSFVPNNASGPHRARKEHDIWLAQQAKFTQPDPNSAAMKADFSKKGETVLQQVHQARVALSAGDHDTAKQLLHNARATLSDMYDDGANGNIIITGPLVFDQDFAAGNQAKGNAQLSQVVLPFGKTRGNLDLAYTQLINSHPLQANQTLGLVEQDLSVTTAQVTTGSMTSSSNS</sequence>
<accession>A0A2N3KYY9</accession>
<dbReference type="RefSeq" id="WP_101263778.1">
    <property type="nucleotide sequence ID" value="NZ_CP024199.1"/>
</dbReference>
<reference evidence="3 5" key="1">
    <citation type="submission" date="2017-09" db="EMBL/GenBank/DDBJ databases">
        <title>Biodiversity and function of Thalassospira species in the particle-attached aromatic-hydrocarbon-degrading consortia from the surface seawater of the South China Sea.</title>
        <authorList>
            <person name="Dong C."/>
            <person name="Liu R."/>
            <person name="Shao Z."/>
        </authorList>
    </citation>
    <scope>NUCLEOTIDE SEQUENCE [LARGE SCALE GENOMIC DNA]</scope>
    <source>
        <strain evidence="3 5">CSC1P2</strain>
    </source>
</reference>